<feature type="compositionally biased region" description="Low complexity" evidence="1">
    <location>
        <begin position="481"/>
        <end position="499"/>
    </location>
</feature>
<feature type="region of interest" description="Disordered" evidence="1">
    <location>
        <begin position="596"/>
        <end position="641"/>
    </location>
</feature>
<proteinExistence type="predicted"/>
<reference evidence="2" key="1">
    <citation type="journal article" date="2020" name="Stud. Mycol.">
        <title>101 Dothideomycetes genomes: a test case for predicting lifestyles and emergence of pathogens.</title>
        <authorList>
            <person name="Haridas S."/>
            <person name="Albert R."/>
            <person name="Binder M."/>
            <person name="Bloem J."/>
            <person name="Labutti K."/>
            <person name="Salamov A."/>
            <person name="Andreopoulos B."/>
            <person name="Baker S."/>
            <person name="Barry K."/>
            <person name="Bills G."/>
            <person name="Bluhm B."/>
            <person name="Cannon C."/>
            <person name="Castanera R."/>
            <person name="Culley D."/>
            <person name="Daum C."/>
            <person name="Ezra D."/>
            <person name="Gonzalez J."/>
            <person name="Henrissat B."/>
            <person name="Kuo A."/>
            <person name="Liang C."/>
            <person name="Lipzen A."/>
            <person name="Lutzoni F."/>
            <person name="Magnuson J."/>
            <person name="Mondo S."/>
            <person name="Nolan M."/>
            <person name="Ohm R."/>
            <person name="Pangilinan J."/>
            <person name="Park H.-J."/>
            <person name="Ramirez L."/>
            <person name="Alfaro M."/>
            <person name="Sun H."/>
            <person name="Tritt A."/>
            <person name="Yoshinaga Y."/>
            <person name="Zwiers L.-H."/>
            <person name="Turgeon B."/>
            <person name="Goodwin S."/>
            <person name="Spatafora J."/>
            <person name="Crous P."/>
            <person name="Grigoriev I."/>
        </authorList>
    </citation>
    <scope>NUCLEOTIDE SEQUENCE</scope>
    <source>
        <strain evidence="2">CBS 121739</strain>
    </source>
</reference>
<feature type="compositionally biased region" description="Polar residues" evidence="1">
    <location>
        <begin position="268"/>
        <end position="282"/>
    </location>
</feature>
<evidence type="ECO:0000256" key="1">
    <source>
        <dbReference type="SAM" id="MobiDB-lite"/>
    </source>
</evidence>
<organism evidence="2 3">
    <name type="scientific">Pseudovirgaria hyperparasitica</name>
    <dbReference type="NCBI Taxonomy" id="470096"/>
    <lineage>
        <taxon>Eukaryota</taxon>
        <taxon>Fungi</taxon>
        <taxon>Dikarya</taxon>
        <taxon>Ascomycota</taxon>
        <taxon>Pezizomycotina</taxon>
        <taxon>Dothideomycetes</taxon>
        <taxon>Dothideomycetes incertae sedis</taxon>
        <taxon>Acrospermales</taxon>
        <taxon>Acrospermaceae</taxon>
        <taxon>Pseudovirgaria</taxon>
    </lineage>
</organism>
<accession>A0A6A6VRV5</accession>
<feature type="region of interest" description="Disordered" evidence="1">
    <location>
        <begin position="208"/>
        <end position="282"/>
    </location>
</feature>
<feature type="region of interest" description="Disordered" evidence="1">
    <location>
        <begin position="173"/>
        <end position="194"/>
    </location>
</feature>
<feature type="region of interest" description="Disordered" evidence="1">
    <location>
        <begin position="407"/>
        <end position="553"/>
    </location>
</feature>
<feature type="compositionally biased region" description="Basic and acidic residues" evidence="1">
    <location>
        <begin position="440"/>
        <end position="455"/>
    </location>
</feature>
<feature type="compositionally biased region" description="Polar residues" evidence="1">
    <location>
        <begin position="528"/>
        <end position="551"/>
    </location>
</feature>
<protein>
    <submittedName>
        <fullName evidence="2">Uncharacterized protein</fullName>
    </submittedName>
</protein>
<dbReference type="RefSeq" id="XP_033594974.1">
    <property type="nucleotide sequence ID" value="XM_033740575.1"/>
</dbReference>
<evidence type="ECO:0000313" key="3">
    <source>
        <dbReference type="Proteomes" id="UP000799437"/>
    </source>
</evidence>
<feature type="compositionally biased region" description="Basic and acidic residues" evidence="1">
    <location>
        <begin position="596"/>
        <end position="606"/>
    </location>
</feature>
<gene>
    <name evidence="2" type="ORF">EJ05DRAFT_297264</name>
</gene>
<dbReference type="Proteomes" id="UP000799437">
    <property type="component" value="Unassembled WGS sequence"/>
</dbReference>
<evidence type="ECO:0000313" key="2">
    <source>
        <dbReference type="EMBL" id="KAF2752516.1"/>
    </source>
</evidence>
<feature type="compositionally biased region" description="Basic and acidic residues" evidence="1">
    <location>
        <begin position="632"/>
        <end position="641"/>
    </location>
</feature>
<dbReference type="GeneID" id="54481629"/>
<feature type="compositionally biased region" description="Polar residues" evidence="1">
    <location>
        <begin position="607"/>
        <end position="621"/>
    </location>
</feature>
<sequence>MLQMYQSGVKLLSMPPGMWIVLGDLKIDSYIRKLTGVTSFLFQEYVRKYHQEWKDLDKVAVATLKKFFPMIPGLGSHYSDYYELGLDQDVDVILNSSENRQAHDVQDHTPLIELEDAASAISTEDPVAQSPCSIAHGLEASLMPSFGSELMGVSPADRELAKQCHQTYYNTTEVSAPEVSAPEVSSRPSQLDRPMDDTASIDLNACLLENEDSRGDQTIGTSRYQDQGEGAYRQNSAGERPRPQLTPIEQGNGRSSFIIYGKSDTGDHSLSTASPSSSGEQFTASDLEIGSDAAGQGMADHVMQSCTATRLPNRSAADDAATTRAAPAMLSPAGRSPDVSLAKKHRKPPWIIEACSRGAKRQKTIANGSFWSPPALTTPTRDICIPSLQDSGQATSVGSDSCISVDHTSMDDETLSPRPSTVMPDRQRQRYTLSISPSVIEHHEGQTARVGREGGEDSSSTFRAENGGKVTSEISSECRSRTGSFSPSSSSVPQSPTTSHKGASAHDPNPGTRSDMGAGVIKLRTSDGRANTATASPRITVPNTKGNSDTVSPVHIGRDPSAMSELNSSSIHDTMICMEGEPGKDTAVCQLQADDRPWSRQKEQHNMRLQSNPESATQTSYPEAEPGSISVIRRDSSESKY</sequence>
<name>A0A6A6VRV5_9PEZI</name>
<feature type="compositionally biased region" description="Polar residues" evidence="1">
    <location>
        <begin position="216"/>
        <end position="225"/>
    </location>
</feature>
<dbReference type="AlphaFoldDB" id="A0A6A6VRV5"/>
<dbReference type="EMBL" id="ML996612">
    <property type="protein sequence ID" value="KAF2752516.1"/>
    <property type="molecule type" value="Genomic_DNA"/>
</dbReference>
<keyword evidence="3" id="KW-1185">Reference proteome</keyword>
<feature type="compositionally biased region" description="Low complexity" evidence="1">
    <location>
        <begin position="318"/>
        <end position="328"/>
    </location>
</feature>
<feature type="region of interest" description="Disordered" evidence="1">
    <location>
        <begin position="318"/>
        <end position="345"/>
    </location>
</feature>